<evidence type="ECO:0000256" key="1">
    <source>
        <dbReference type="SAM" id="MobiDB-lite"/>
    </source>
</evidence>
<gene>
    <name evidence="2" type="ORF">GOZ88_09110</name>
</gene>
<comment type="caution">
    <text evidence="2">The sequence shown here is derived from an EMBL/GenBank/DDBJ whole genome shotgun (WGS) entry which is preliminary data.</text>
</comment>
<protein>
    <recommendedName>
        <fullName evidence="4">Fungal lipase-like domain-containing protein</fullName>
    </recommendedName>
</protein>
<dbReference type="AlphaFoldDB" id="A0A7K1RE51"/>
<dbReference type="Pfam" id="PF26363">
    <property type="entry name" value="Phospholipase-like"/>
    <property type="match status" value="1"/>
</dbReference>
<evidence type="ECO:0000313" key="3">
    <source>
        <dbReference type="Proteomes" id="UP000440716"/>
    </source>
</evidence>
<dbReference type="RefSeq" id="WP_156590947.1">
    <property type="nucleotide sequence ID" value="NZ_WPHU01000003.1"/>
</dbReference>
<accession>A0A7K1RE51</accession>
<organism evidence="2 3">
    <name type="scientific">Agrobacterium vitis</name>
    <name type="common">Rhizobium vitis</name>
    <dbReference type="NCBI Taxonomy" id="373"/>
    <lineage>
        <taxon>Bacteria</taxon>
        <taxon>Pseudomonadati</taxon>
        <taxon>Pseudomonadota</taxon>
        <taxon>Alphaproteobacteria</taxon>
        <taxon>Hyphomicrobiales</taxon>
        <taxon>Rhizobiaceae</taxon>
        <taxon>Rhizobium/Agrobacterium group</taxon>
        <taxon>Agrobacterium</taxon>
    </lineage>
</organism>
<feature type="region of interest" description="Disordered" evidence="1">
    <location>
        <begin position="1"/>
        <end position="28"/>
    </location>
</feature>
<evidence type="ECO:0000313" key="2">
    <source>
        <dbReference type="EMBL" id="MVA56271.1"/>
    </source>
</evidence>
<reference evidence="2 3" key="1">
    <citation type="submission" date="2019-12" db="EMBL/GenBank/DDBJ databases">
        <title>Whole-genome sequencing of Allorhizobium vitis.</title>
        <authorList>
            <person name="Gan H.M."/>
            <person name="Szegedi E."/>
            <person name="Burr T."/>
            <person name="Savka M.A."/>
        </authorList>
    </citation>
    <scope>NUCLEOTIDE SEQUENCE [LARGE SCALE GENOMIC DNA]</scope>
    <source>
        <strain evidence="2 3">CG415</strain>
    </source>
</reference>
<dbReference type="InterPro" id="IPR029058">
    <property type="entry name" value="AB_hydrolase_fold"/>
</dbReference>
<proteinExistence type="predicted"/>
<sequence length="488" mass="54370">MTSDSTVTELPTIPVTAPPEAQNSSNATEIKGKASWKTCWRYACYLSKYIYKDPPPPNGFHTQFPEKMADVETHWEKWDELVDQTGSGLVARLFKVKGYDPNSKTDLCPPTLVFRGTDFEDMRDLAIVPTIKIYGYTVYDTPFLLDKTIAPATKPDDLLRRGFKPIRIYEETGTVRAPGSIEGTGFIDAEIFIQLDIYAKENGDWASNIYQGLGKGSSQYKKSIDYGRKITSNKIIPSADKRLEISGHSLGGGLASAVCVVLDHEINGIYFHSIAFNPAGVHPNTIKPATAADGHINVFTVNDEILTTVENYRGKLPIIGAIFRLAKRTIGQDGMPHTIGTLLTNDGISPGKSDEKWAVPPKGKLLPKLFPIGEQNLIKPPKPEKFPEITKLDNLLNGSASATDFANKLLVYLHDKYVPNKFSQKDMLWLDPRSILTKDILDYSNIYKKYKEELQPEIDALMKIIEASISYHGMDYVIATYDRYYGGA</sequence>
<dbReference type="Proteomes" id="UP000440716">
    <property type="component" value="Unassembled WGS sequence"/>
</dbReference>
<dbReference type="EMBL" id="WPHU01000003">
    <property type="protein sequence ID" value="MVA56271.1"/>
    <property type="molecule type" value="Genomic_DNA"/>
</dbReference>
<name>A0A7K1RE51_AGRVI</name>
<dbReference type="SUPFAM" id="SSF53474">
    <property type="entry name" value="alpha/beta-Hydrolases"/>
    <property type="match status" value="1"/>
</dbReference>
<evidence type="ECO:0008006" key="4">
    <source>
        <dbReference type="Google" id="ProtNLM"/>
    </source>
</evidence>